<dbReference type="GO" id="GO:0030026">
    <property type="term" value="P:intracellular manganese ion homeostasis"/>
    <property type="evidence" value="ECO:0007669"/>
    <property type="project" value="InterPro"/>
</dbReference>
<feature type="transmembrane region" description="Helical" evidence="5">
    <location>
        <begin position="147"/>
        <end position="168"/>
    </location>
</feature>
<evidence type="ECO:0000256" key="3">
    <source>
        <dbReference type="ARBA" id="ARBA00022989"/>
    </source>
</evidence>
<sequence>MLAHKDEHFSGRSGWLRAAVLGANDGLLSTASIIVGVAAASSATGPVLVAGLAGLVAGALSMAAGEYVSVSSQADSESADLAREARELTRNADSEFEELVGILRTRGMSEATARQAALEMSEHDALGTHAREEIGLSDALAARPLEAAAASAIAFLVGGIPPLIVAAVTPFSGLAIAVSVVALVMLLALGAAGAKLGGAPIGRAAFRVAFWGVIAMAVTYGIGALFGTRL</sequence>
<dbReference type="GO" id="GO:0005384">
    <property type="term" value="F:manganese ion transmembrane transporter activity"/>
    <property type="evidence" value="ECO:0007669"/>
    <property type="project" value="InterPro"/>
</dbReference>
<dbReference type="STRING" id="1173584.SAMN05444851_2499"/>
<evidence type="ECO:0000256" key="5">
    <source>
        <dbReference type="SAM" id="Phobius"/>
    </source>
</evidence>
<dbReference type="InterPro" id="IPR008217">
    <property type="entry name" value="Ccc1_fam"/>
</dbReference>
<gene>
    <name evidence="6" type="ORF">SAMN05444851_2499</name>
</gene>
<evidence type="ECO:0000256" key="4">
    <source>
        <dbReference type="ARBA" id="ARBA00023136"/>
    </source>
</evidence>
<dbReference type="AlphaFoldDB" id="A0A1I0QGB2"/>
<comment type="subcellular location">
    <subcellularLocation>
        <location evidence="1">Endomembrane system</location>
        <topology evidence="1">Multi-pass membrane protein</topology>
    </subcellularLocation>
</comment>
<feature type="transmembrane region" description="Helical" evidence="5">
    <location>
        <begin position="47"/>
        <end position="68"/>
    </location>
</feature>
<dbReference type="EMBL" id="FOJB01000001">
    <property type="protein sequence ID" value="SEW25667.1"/>
    <property type="molecule type" value="Genomic_DNA"/>
</dbReference>
<evidence type="ECO:0000313" key="6">
    <source>
        <dbReference type="EMBL" id="SEW25667.1"/>
    </source>
</evidence>
<accession>A0A1I0QGB2</accession>
<feature type="transmembrane region" description="Helical" evidence="5">
    <location>
        <begin position="208"/>
        <end position="227"/>
    </location>
</feature>
<evidence type="ECO:0000256" key="2">
    <source>
        <dbReference type="ARBA" id="ARBA00022692"/>
    </source>
</evidence>
<organism evidence="6 7">
    <name type="scientific">Aliiroseovarius sediminilitoris</name>
    <dbReference type="NCBI Taxonomy" id="1173584"/>
    <lineage>
        <taxon>Bacteria</taxon>
        <taxon>Pseudomonadati</taxon>
        <taxon>Pseudomonadota</taxon>
        <taxon>Alphaproteobacteria</taxon>
        <taxon>Rhodobacterales</taxon>
        <taxon>Paracoccaceae</taxon>
        <taxon>Aliiroseovarius</taxon>
    </lineage>
</organism>
<evidence type="ECO:0000256" key="1">
    <source>
        <dbReference type="ARBA" id="ARBA00004127"/>
    </source>
</evidence>
<name>A0A1I0QGB2_9RHOB</name>
<keyword evidence="3 5" id="KW-1133">Transmembrane helix</keyword>
<dbReference type="RefSeq" id="WP_091430998.1">
    <property type="nucleotide sequence ID" value="NZ_FOJB01000001.1"/>
</dbReference>
<keyword evidence="2 5" id="KW-0812">Transmembrane</keyword>
<dbReference type="PANTHER" id="PTHR31851">
    <property type="entry name" value="FE(2+)/MN(2+) TRANSPORTER PCL1"/>
    <property type="match status" value="1"/>
</dbReference>
<dbReference type="Proteomes" id="UP000199650">
    <property type="component" value="Unassembled WGS sequence"/>
</dbReference>
<feature type="transmembrane region" description="Helical" evidence="5">
    <location>
        <begin position="21"/>
        <end position="41"/>
    </location>
</feature>
<keyword evidence="7" id="KW-1185">Reference proteome</keyword>
<reference evidence="6 7" key="1">
    <citation type="submission" date="2016-10" db="EMBL/GenBank/DDBJ databases">
        <authorList>
            <person name="de Groot N.N."/>
        </authorList>
    </citation>
    <scope>NUCLEOTIDE SEQUENCE [LARGE SCALE GENOMIC DNA]</scope>
    <source>
        <strain evidence="6 7">DSM 29439</strain>
    </source>
</reference>
<dbReference type="GO" id="GO:0012505">
    <property type="term" value="C:endomembrane system"/>
    <property type="evidence" value="ECO:0007669"/>
    <property type="project" value="UniProtKB-SubCell"/>
</dbReference>
<dbReference type="Pfam" id="PF01988">
    <property type="entry name" value="VIT1"/>
    <property type="match status" value="1"/>
</dbReference>
<feature type="transmembrane region" description="Helical" evidence="5">
    <location>
        <begin position="174"/>
        <end position="196"/>
    </location>
</feature>
<dbReference type="OrthoDB" id="9789677at2"/>
<protein>
    <submittedName>
        <fullName evidence="6">Predicted Fe2+/Mn2+ transporter, VIT1/CCC1 family</fullName>
    </submittedName>
</protein>
<dbReference type="CDD" id="cd02432">
    <property type="entry name" value="Nodulin-21_like_1"/>
    <property type="match status" value="1"/>
</dbReference>
<evidence type="ECO:0000313" key="7">
    <source>
        <dbReference type="Proteomes" id="UP000199650"/>
    </source>
</evidence>
<keyword evidence="4 5" id="KW-0472">Membrane</keyword>
<proteinExistence type="predicted"/>